<dbReference type="Gene3D" id="3.40.800.10">
    <property type="entry name" value="Ureohydrolase domain"/>
    <property type="match status" value="1"/>
</dbReference>
<feature type="binding site" evidence="4">
    <location>
        <position position="208"/>
    </location>
    <ligand>
        <name>Mn(2+)</name>
        <dbReference type="ChEBI" id="CHEBI:29035"/>
        <label>1</label>
    </ligand>
</feature>
<dbReference type="OrthoDB" id="9788689at2"/>
<dbReference type="EMBL" id="FMWL01000021">
    <property type="protein sequence ID" value="SCZ81709.1"/>
    <property type="molecule type" value="Genomic_DNA"/>
</dbReference>
<evidence type="ECO:0000313" key="6">
    <source>
        <dbReference type="Proteomes" id="UP000199208"/>
    </source>
</evidence>
<evidence type="ECO:0000256" key="1">
    <source>
        <dbReference type="ARBA" id="ARBA00009227"/>
    </source>
</evidence>
<dbReference type="PANTHER" id="PTHR11358">
    <property type="entry name" value="ARGINASE/AGMATINASE"/>
    <property type="match status" value="1"/>
</dbReference>
<evidence type="ECO:0000256" key="4">
    <source>
        <dbReference type="PIRSR" id="PIRSR036979-1"/>
    </source>
</evidence>
<feature type="binding site" evidence="4">
    <location>
        <position position="131"/>
    </location>
    <ligand>
        <name>Mn(2+)</name>
        <dbReference type="ChEBI" id="CHEBI:29035"/>
        <label>1</label>
    </ligand>
</feature>
<comment type="similarity">
    <text evidence="1">Belongs to the arginase family. Agmatinase subfamily.</text>
</comment>
<feature type="binding site" evidence="4">
    <location>
        <position position="104"/>
    </location>
    <ligand>
        <name>Mn(2+)</name>
        <dbReference type="ChEBI" id="CHEBI:29035"/>
        <label>1</label>
    </ligand>
</feature>
<dbReference type="PIRSF" id="PIRSF036979">
    <property type="entry name" value="Arginase"/>
    <property type="match status" value="1"/>
</dbReference>
<dbReference type="GO" id="GO:0046872">
    <property type="term" value="F:metal ion binding"/>
    <property type="evidence" value="ECO:0007669"/>
    <property type="project" value="UniProtKB-KW"/>
</dbReference>
<dbReference type="GO" id="GO:0033389">
    <property type="term" value="P:putrescine biosynthetic process from arginine, via agmatine"/>
    <property type="evidence" value="ECO:0007669"/>
    <property type="project" value="TreeGrafter"/>
</dbReference>
<dbReference type="InterPro" id="IPR023696">
    <property type="entry name" value="Ureohydrolase_dom_sf"/>
</dbReference>
<gene>
    <name evidence="5" type="ORF">SAMN03080599_02958</name>
</gene>
<dbReference type="PANTHER" id="PTHR11358:SF26">
    <property type="entry name" value="GUANIDINO ACID HYDROLASE, MITOCHONDRIAL"/>
    <property type="match status" value="1"/>
</dbReference>
<evidence type="ECO:0000256" key="2">
    <source>
        <dbReference type="ARBA" id="ARBA00022723"/>
    </source>
</evidence>
<dbReference type="PROSITE" id="PS51409">
    <property type="entry name" value="ARGINASE_2"/>
    <property type="match status" value="1"/>
</dbReference>
<protein>
    <submittedName>
        <fullName evidence="5">Agmatinase</fullName>
    </submittedName>
</protein>
<name>A0A1G5S7W1_9FIRM</name>
<dbReference type="AlphaFoldDB" id="A0A1G5S7W1"/>
<dbReference type="InterPro" id="IPR005925">
    <property type="entry name" value="Agmatinase-rel"/>
</dbReference>
<dbReference type="CDD" id="cd11593">
    <property type="entry name" value="Agmatinase-like_2"/>
    <property type="match status" value="1"/>
</dbReference>
<dbReference type="Proteomes" id="UP000199208">
    <property type="component" value="Unassembled WGS sequence"/>
</dbReference>
<proteinExistence type="inferred from homology"/>
<reference evidence="5 6" key="1">
    <citation type="submission" date="2016-10" db="EMBL/GenBank/DDBJ databases">
        <authorList>
            <person name="de Groot N.N."/>
        </authorList>
    </citation>
    <scope>NUCLEOTIDE SEQUENCE [LARGE SCALE GENOMIC DNA]</scope>
    <source>
        <strain evidence="5 6">DSM 2784</strain>
    </source>
</reference>
<evidence type="ECO:0000256" key="3">
    <source>
        <dbReference type="ARBA" id="ARBA00022801"/>
    </source>
</evidence>
<comment type="cofactor">
    <cofactor evidence="4">
        <name>Mn(2+)</name>
        <dbReference type="ChEBI" id="CHEBI:29035"/>
    </cofactor>
    <text evidence="4">Binds 2 manganese ions per subunit.</text>
</comment>
<dbReference type="RefSeq" id="WP_092592816.1">
    <property type="nucleotide sequence ID" value="NZ_FMWL01000021.1"/>
</dbReference>
<sequence length="277" mass="30747">MDKFIGFESTYEEAQLVLFGIPYDGTTSFRPGTRFGPAAVRQDSFGIETYSPYFDQDLEDYKLCDLGDIELTFGNAARVMDTIEAFARPVAEAGKKIFSIGGEHLVTYPVFKAVFEKYPDLAIVHLDAHTDLREDYMGEKLSHASVIKRIWDHVGDASIYQFGIRSGLKEEFEWAKSHTYLEKFTANTLPEIVKQIGQRPVYLTVDLDVLDPSIFSGTGTPEPGGLTFNALIEALKAMKGLNIVAADAVELAPHYDHSGVSTAVACKLVREMTLLML</sequence>
<feature type="binding site" evidence="4">
    <location>
        <position position="127"/>
    </location>
    <ligand>
        <name>Mn(2+)</name>
        <dbReference type="ChEBI" id="CHEBI:29035"/>
        <label>1</label>
    </ligand>
</feature>
<evidence type="ECO:0000313" key="5">
    <source>
        <dbReference type="EMBL" id="SCZ81709.1"/>
    </source>
</evidence>
<dbReference type="InterPro" id="IPR006035">
    <property type="entry name" value="Ureohydrolase"/>
</dbReference>
<feature type="binding site" evidence="4">
    <location>
        <position position="206"/>
    </location>
    <ligand>
        <name>Mn(2+)</name>
        <dbReference type="ChEBI" id="CHEBI:29035"/>
        <label>1</label>
    </ligand>
</feature>
<accession>A0A1G5S7W1</accession>
<keyword evidence="3" id="KW-0378">Hydrolase</keyword>
<dbReference type="Pfam" id="PF00491">
    <property type="entry name" value="Arginase"/>
    <property type="match status" value="1"/>
</dbReference>
<keyword evidence="4" id="KW-0464">Manganese</keyword>
<organism evidence="5 6">
    <name type="scientific">Acidaminobacter hydrogenoformans DSM 2784</name>
    <dbReference type="NCBI Taxonomy" id="1120920"/>
    <lineage>
        <taxon>Bacteria</taxon>
        <taxon>Bacillati</taxon>
        <taxon>Bacillota</taxon>
        <taxon>Clostridia</taxon>
        <taxon>Peptostreptococcales</taxon>
        <taxon>Acidaminobacteraceae</taxon>
        <taxon>Acidaminobacter</taxon>
    </lineage>
</organism>
<keyword evidence="2 4" id="KW-0479">Metal-binding</keyword>
<dbReference type="SUPFAM" id="SSF52768">
    <property type="entry name" value="Arginase/deacetylase"/>
    <property type="match status" value="1"/>
</dbReference>
<feature type="binding site" evidence="4">
    <location>
        <position position="129"/>
    </location>
    <ligand>
        <name>Mn(2+)</name>
        <dbReference type="ChEBI" id="CHEBI:29035"/>
        <label>1</label>
    </ligand>
</feature>
<dbReference type="STRING" id="1120920.SAMN03080599_02958"/>
<dbReference type="NCBIfam" id="TIGR01230">
    <property type="entry name" value="agmatinase"/>
    <property type="match status" value="1"/>
</dbReference>
<dbReference type="GO" id="GO:0008783">
    <property type="term" value="F:agmatinase activity"/>
    <property type="evidence" value="ECO:0007669"/>
    <property type="project" value="TreeGrafter"/>
</dbReference>
<keyword evidence="6" id="KW-1185">Reference proteome</keyword>